<evidence type="ECO:0000313" key="3">
    <source>
        <dbReference type="Proteomes" id="UP000238493"/>
    </source>
</evidence>
<keyword evidence="2" id="KW-0282">Flagellum</keyword>
<keyword evidence="2" id="KW-0966">Cell projection</keyword>
<dbReference type="InterPro" id="IPR048423">
    <property type="entry name" value="DRL_cat"/>
</dbReference>
<dbReference type="SMART" id="SM00858">
    <property type="entry name" value="SAF"/>
    <property type="match status" value="1"/>
</dbReference>
<keyword evidence="2" id="KW-0969">Cilium</keyword>
<dbReference type="Proteomes" id="UP000238493">
    <property type="component" value="Unassembled WGS sequence"/>
</dbReference>
<dbReference type="AlphaFoldDB" id="A0A2S7J014"/>
<organism evidence="2 3">
    <name type="scientific">Brucella oryzae</name>
    <dbReference type="NCBI Taxonomy" id="335286"/>
    <lineage>
        <taxon>Bacteria</taxon>
        <taxon>Pseudomonadati</taxon>
        <taxon>Pseudomonadota</taxon>
        <taxon>Alphaproteobacteria</taxon>
        <taxon>Hyphomicrobiales</taxon>
        <taxon>Brucellaceae</taxon>
        <taxon>Brucella/Ochrobactrum group</taxon>
        <taxon>Brucella</taxon>
    </lineage>
</organism>
<dbReference type="Pfam" id="PF01408">
    <property type="entry name" value="GFO_IDH_MocA"/>
    <property type="match status" value="1"/>
</dbReference>
<keyword evidence="3" id="KW-1185">Reference proteome</keyword>
<dbReference type="InterPro" id="IPR036291">
    <property type="entry name" value="NAD(P)-bd_dom_sf"/>
</dbReference>
<dbReference type="OrthoDB" id="9777844at2"/>
<sequence length="448" mass="48571">MSMFEKLRALEAAGKPVRVGIIGAGKFGSMYLSQVNRTPGVHLVGVSDLNPSNARQSLRRVGWTEEQFAAVSFEDADKNGSTFVTDNAADMLASPFIDIVIDATGHPAAGVRHVLLACEHKKHIVMVNVEADVLAGPLLAKKAEEAGIIYSMAAGDQPSLIAELCDWARCTGFNVVCAGKGTKYLPIYHKSTPDTVWGYYGFSPEQVAGGDFNPKMFNSFLDGTKSALEMAAVANGCDLLPPDDGLLFPACGADDLQTVLRPVEYGGILKRRGTVEVVSSIERDGRPVFRDLRWGVYVVIEGETQYVRDCFKQYGLLTDPTGRFAATYKPYHLIGLELGVSIASIATRQEPTGRTKGWSADVVAVAKRRLAAGEMLDGEGGYTVYGKVIPAATSSKLDAVPIGLAHGMKLKRDIEDGHVVCWSDVEYDEDDVTIRLRKEMEREFLAVN</sequence>
<dbReference type="Pfam" id="PF08666">
    <property type="entry name" value="SAF"/>
    <property type="match status" value="1"/>
</dbReference>
<gene>
    <name evidence="2" type="ORF">C3731_09720</name>
</gene>
<feature type="domain" description="SAF" evidence="1">
    <location>
        <begin position="361"/>
        <end position="426"/>
    </location>
</feature>
<dbReference type="SUPFAM" id="SSF51735">
    <property type="entry name" value="NAD(P)-binding Rossmann-fold domains"/>
    <property type="match status" value="1"/>
</dbReference>
<dbReference type="InterPro" id="IPR000683">
    <property type="entry name" value="Gfo/Idh/MocA-like_OxRdtase_N"/>
</dbReference>
<dbReference type="PANTHER" id="PTHR37850:SF3">
    <property type="entry name" value="BLR7815 PROTEIN"/>
    <property type="match status" value="1"/>
</dbReference>
<protein>
    <submittedName>
        <fullName evidence="2">Flagellar biosynthesis protein FlgA</fullName>
    </submittedName>
</protein>
<accession>A0A2S7J014</accession>
<proteinExistence type="predicted"/>
<dbReference type="GO" id="GO:0000166">
    <property type="term" value="F:nucleotide binding"/>
    <property type="evidence" value="ECO:0007669"/>
    <property type="project" value="InterPro"/>
</dbReference>
<dbReference type="EMBL" id="PTRC01000016">
    <property type="protein sequence ID" value="PQA73540.1"/>
    <property type="molecule type" value="Genomic_DNA"/>
</dbReference>
<dbReference type="RefSeq" id="WP_104755493.1">
    <property type="nucleotide sequence ID" value="NZ_JBHEEO010000003.1"/>
</dbReference>
<dbReference type="Pfam" id="PF21135">
    <property type="entry name" value="DRL_cat"/>
    <property type="match status" value="1"/>
</dbReference>
<name>A0A2S7J014_9HYPH</name>
<dbReference type="Gene3D" id="3.40.50.720">
    <property type="entry name" value="NAD(P)-binding Rossmann-like Domain"/>
    <property type="match status" value="1"/>
</dbReference>
<reference evidence="2 3" key="1">
    <citation type="submission" date="2018-02" db="EMBL/GenBank/DDBJ databases">
        <title>Draft genome sequence of Ochrobactrum oryzae found in Brazil.</title>
        <authorList>
            <person name="Cerdeira L."/>
            <person name="Andrade F."/>
            <person name="Zacariotto T."/>
            <person name="Barbosa B."/>
            <person name="Santos S."/>
            <person name="Cassetari V."/>
            <person name="Lincopan N."/>
        </authorList>
    </citation>
    <scope>NUCLEOTIDE SEQUENCE [LARGE SCALE GENOMIC DNA]</scope>
    <source>
        <strain evidence="2 3">OA447</strain>
    </source>
</reference>
<comment type="caution">
    <text evidence="2">The sequence shown here is derived from an EMBL/GenBank/DDBJ whole genome shotgun (WGS) entry which is preliminary data.</text>
</comment>
<dbReference type="InterPro" id="IPR013974">
    <property type="entry name" value="SAF"/>
</dbReference>
<dbReference type="CDD" id="cd11616">
    <property type="entry name" value="SAF_DH_OX_like"/>
    <property type="match status" value="1"/>
</dbReference>
<evidence type="ECO:0000313" key="2">
    <source>
        <dbReference type="EMBL" id="PQA73540.1"/>
    </source>
</evidence>
<evidence type="ECO:0000259" key="1">
    <source>
        <dbReference type="SMART" id="SM00858"/>
    </source>
</evidence>
<dbReference type="PANTHER" id="PTHR37850">
    <property type="entry name" value="STRU PROTEIN"/>
    <property type="match status" value="1"/>
</dbReference>